<dbReference type="Pfam" id="PF00441">
    <property type="entry name" value="Acyl-CoA_dh_1"/>
    <property type="match status" value="1"/>
</dbReference>
<evidence type="ECO:0000256" key="2">
    <source>
        <dbReference type="ARBA" id="ARBA00022630"/>
    </source>
</evidence>
<comment type="similarity">
    <text evidence="1 4">Belongs to the acyl-CoA dehydrogenase family.</text>
</comment>
<dbReference type="Gene3D" id="1.20.140.10">
    <property type="entry name" value="Butyryl-CoA Dehydrogenase, subunit A, domain 3"/>
    <property type="match status" value="1"/>
</dbReference>
<dbReference type="PATRIC" id="fig|29422.6.peg.1257"/>
<dbReference type="Proteomes" id="UP000054742">
    <property type="component" value="Unassembled WGS sequence"/>
</dbReference>
<dbReference type="InterPro" id="IPR052904">
    <property type="entry name" value="Acyl-CoA_dehydrogenase-like"/>
</dbReference>
<keyword evidence="3 4" id="KW-0274">FAD</keyword>
<comment type="caution">
    <text evidence="8">The sequence shown here is derived from an EMBL/GenBank/DDBJ whole genome shotgun (WGS) entry which is preliminary data.</text>
</comment>
<dbReference type="Pfam" id="PF18158">
    <property type="entry name" value="AidB_N"/>
    <property type="match status" value="1"/>
</dbReference>
<dbReference type="SUPFAM" id="SSF56645">
    <property type="entry name" value="Acyl-CoA dehydrogenase NM domain-like"/>
    <property type="match status" value="1"/>
</dbReference>
<dbReference type="RefSeq" id="WP_238583829.1">
    <property type="nucleotide sequence ID" value="NZ_LNXV01000008.1"/>
</dbReference>
<dbReference type="GO" id="GO:0003995">
    <property type="term" value="F:acyl-CoA dehydrogenase activity"/>
    <property type="evidence" value="ECO:0007669"/>
    <property type="project" value="TreeGrafter"/>
</dbReference>
<dbReference type="AlphaFoldDB" id="A0A0W0SNT5"/>
<dbReference type="InterPro" id="IPR041504">
    <property type="entry name" value="AidB_N"/>
</dbReference>
<evidence type="ECO:0000259" key="6">
    <source>
        <dbReference type="Pfam" id="PF02770"/>
    </source>
</evidence>
<reference evidence="8 9" key="1">
    <citation type="submission" date="2015-11" db="EMBL/GenBank/DDBJ databases">
        <title>Genomic analysis of 38 Legionella species identifies large and diverse effector repertoires.</title>
        <authorList>
            <person name="Burstein D."/>
            <person name="Amaro F."/>
            <person name="Zusman T."/>
            <person name="Lifshitz Z."/>
            <person name="Cohen O."/>
            <person name="Gilbert J.A."/>
            <person name="Pupko T."/>
            <person name="Shuman H.A."/>
            <person name="Segal G."/>
        </authorList>
    </citation>
    <scope>NUCLEOTIDE SEQUENCE [LARGE SCALE GENOMIC DNA]</scope>
    <source>
        <strain evidence="8 9">ATCC 43878</strain>
    </source>
</reference>
<dbReference type="EMBL" id="LNXV01000008">
    <property type="protein sequence ID" value="KTC84974.1"/>
    <property type="molecule type" value="Genomic_DNA"/>
</dbReference>
<gene>
    <name evidence="8" type="ORF">Lbru_1189</name>
</gene>
<dbReference type="Pfam" id="PF02770">
    <property type="entry name" value="Acyl-CoA_dh_M"/>
    <property type="match status" value="1"/>
</dbReference>
<sequence length="585" mass="67316">MYDENMKGQSQYWKTRMRALDPYQQTREHFTSWQNQLQENILLPNSCLMHTYQSYFSAEPEFLQKLSNFSKQVANELEPIVMENNLDTNLPRVENYDAIGQRRDRVVHHPSYTMAGDIIYGSGLMHYLLRPGQMRKTLSLFLLSSHAGEAGHNCPIACSAGIIRILNNYSQLKETPYYLKKLVEPSFSNNYTGAQFLTEIQGGSDVGANATHAYQDEYQQWRIVGEKWFCSNANADLILLTARYDAQIPGTKGLGLFLIPSHLADGQQNNYKLRRLKQKIGTRSMATGEIDFDGALAYLMGEMNEGIHLVMENVLHLSRVFNAFSVLAMSRRACQIAYYYARNRQAFQHAIFDYPLVKETLAQIKAENTAMLASIFNMVYRQDQLDRTPPAEQAKEQQLLLRTLANLNKYFTAKRSVENIHHCIDILAGNGTIESFSSLPRLLRDCIVCENWEGTHFTLWMQTLKDIHKFNVDDIFLHYLWQLFNEIPQDFHYKSLFKENIENLADKIGRMKTLTMDEQSLQIKEIIEHMATLNAALTLGLELHRGNPPDAKRASLSLFVESYLGEKQRRDENYIALLNKILSEG</sequence>
<feature type="domain" description="Acyl-CoA oxidase/dehydrogenase middle" evidence="6">
    <location>
        <begin position="196"/>
        <end position="293"/>
    </location>
</feature>
<dbReference type="Gene3D" id="2.40.110.20">
    <property type="match status" value="1"/>
</dbReference>
<organism evidence="8 9">
    <name type="scientific">Legionella brunensis</name>
    <dbReference type="NCBI Taxonomy" id="29422"/>
    <lineage>
        <taxon>Bacteria</taxon>
        <taxon>Pseudomonadati</taxon>
        <taxon>Pseudomonadota</taxon>
        <taxon>Gammaproteobacteria</taxon>
        <taxon>Legionellales</taxon>
        <taxon>Legionellaceae</taxon>
        <taxon>Legionella</taxon>
    </lineage>
</organism>
<keyword evidence="4" id="KW-0560">Oxidoreductase</keyword>
<protein>
    <submittedName>
        <fullName evidence="8">Short chain-specific acyl CoA dehydrogenase</fullName>
    </submittedName>
</protein>
<evidence type="ECO:0000313" key="8">
    <source>
        <dbReference type="EMBL" id="KTC84974.1"/>
    </source>
</evidence>
<dbReference type="PANTHER" id="PTHR42707">
    <property type="entry name" value="ACYL-COA DEHYDROGENASE"/>
    <property type="match status" value="1"/>
</dbReference>
<evidence type="ECO:0000256" key="3">
    <source>
        <dbReference type="ARBA" id="ARBA00022827"/>
    </source>
</evidence>
<dbReference type="InterPro" id="IPR036250">
    <property type="entry name" value="AcylCo_DH-like_C"/>
</dbReference>
<keyword evidence="2 4" id="KW-0285">Flavoprotein</keyword>
<dbReference type="InterPro" id="IPR009075">
    <property type="entry name" value="AcylCo_DH/oxidase_C"/>
</dbReference>
<keyword evidence="9" id="KW-1185">Reference proteome</keyword>
<evidence type="ECO:0000259" key="7">
    <source>
        <dbReference type="Pfam" id="PF18158"/>
    </source>
</evidence>
<dbReference type="InterPro" id="IPR006091">
    <property type="entry name" value="Acyl-CoA_Oxase/DH_mid-dom"/>
</dbReference>
<evidence type="ECO:0000259" key="5">
    <source>
        <dbReference type="Pfam" id="PF00441"/>
    </source>
</evidence>
<dbReference type="STRING" id="29422.Lbru_1189"/>
<feature type="domain" description="Acyl-CoA dehydrogenase/oxidase C-terminal" evidence="5">
    <location>
        <begin position="304"/>
        <end position="456"/>
    </location>
</feature>
<accession>A0A0W0SNT5</accession>
<dbReference type="PANTHER" id="PTHR42707:SF2">
    <property type="entry name" value="ACD11 DEHYDROGENASE"/>
    <property type="match status" value="1"/>
</dbReference>
<feature type="domain" description="Adaptive response protein AidB N-terminal" evidence="7">
    <location>
        <begin position="63"/>
        <end position="174"/>
    </location>
</feature>
<evidence type="ECO:0000256" key="1">
    <source>
        <dbReference type="ARBA" id="ARBA00009347"/>
    </source>
</evidence>
<dbReference type="Gene3D" id="6.10.250.600">
    <property type="match status" value="1"/>
</dbReference>
<evidence type="ECO:0000313" key="9">
    <source>
        <dbReference type="Proteomes" id="UP000054742"/>
    </source>
</evidence>
<proteinExistence type="inferred from homology"/>
<comment type="cofactor">
    <cofactor evidence="4">
        <name>FAD</name>
        <dbReference type="ChEBI" id="CHEBI:57692"/>
    </cofactor>
</comment>
<name>A0A0W0SNT5_9GAMM</name>
<evidence type="ECO:0000256" key="4">
    <source>
        <dbReference type="RuleBase" id="RU362125"/>
    </source>
</evidence>
<dbReference type="SUPFAM" id="SSF47203">
    <property type="entry name" value="Acyl-CoA dehydrogenase C-terminal domain-like"/>
    <property type="match status" value="1"/>
</dbReference>
<dbReference type="InterPro" id="IPR009100">
    <property type="entry name" value="AcylCoA_DH/oxidase_NM_dom_sf"/>
</dbReference>